<sequence length="256" mass="27306">MRMAKLFLLGVGVGSGVTYFFDPRQGARRRAMVRDKAVHFAGAVKTHVDAGARDLSHRVHGLVSAVYGAVHTFAAREHISDDVLQARVRSALGHVCSHPHAIHVTVDRGVVELTGLVLNEERASVIRHVARVPAVGIVKDLLEAHAHTEAIPALQGAARPTRPAVMRRLSSPAGKLVLGSAGILALGAMAPALLLPIGTLLGIGVAAHKEEQTRARRARTLERRGSRRARGPGSPLREDIMDAARARPTNGHVRPS</sequence>
<protein>
    <submittedName>
        <fullName evidence="3">BON domain-containing protein</fullName>
    </submittedName>
</protein>
<keyword evidence="2" id="KW-0472">Membrane</keyword>
<dbReference type="Proteomes" id="UP001374803">
    <property type="component" value="Chromosome"/>
</dbReference>
<feature type="region of interest" description="Disordered" evidence="1">
    <location>
        <begin position="209"/>
        <end position="256"/>
    </location>
</feature>
<keyword evidence="2" id="KW-1133">Transmembrane helix</keyword>
<gene>
    <name evidence="3" type="ORF">LVJ94_10235</name>
</gene>
<feature type="transmembrane region" description="Helical" evidence="2">
    <location>
        <begin position="176"/>
        <end position="207"/>
    </location>
</feature>
<feature type="compositionally biased region" description="Basic and acidic residues" evidence="1">
    <location>
        <begin position="209"/>
        <end position="224"/>
    </location>
</feature>
<keyword evidence="2" id="KW-0812">Transmembrane</keyword>
<name>A0ABZ2L9Q4_9BACT</name>
<evidence type="ECO:0000313" key="3">
    <source>
        <dbReference type="EMBL" id="WXB07608.1"/>
    </source>
</evidence>
<accession>A0ABZ2L9Q4</accession>
<dbReference type="RefSeq" id="WP_394837272.1">
    <property type="nucleotide sequence ID" value="NZ_CP089929.1"/>
</dbReference>
<keyword evidence="4" id="KW-1185">Reference proteome</keyword>
<dbReference type="EMBL" id="CP089983">
    <property type="protein sequence ID" value="WXB07608.1"/>
    <property type="molecule type" value="Genomic_DNA"/>
</dbReference>
<evidence type="ECO:0000256" key="2">
    <source>
        <dbReference type="SAM" id="Phobius"/>
    </source>
</evidence>
<reference evidence="3" key="1">
    <citation type="submission" date="2021-12" db="EMBL/GenBank/DDBJ databases">
        <title>Discovery of the Pendulisporaceae a myxobacterial family with distinct sporulation behavior and unique specialized metabolism.</title>
        <authorList>
            <person name="Garcia R."/>
            <person name="Popoff A."/>
            <person name="Bader C.D."/>
            <person name="Loehr J."/>
            <person name="Walesch S."/>
            <person name="Walt C."/>
            <person name="Boldt J."/>
            <person name="Bunk B."/>
            <person name="Haeckl F.J.F.P.J."/>
            <person name="Gunesch A.P."/>
            <person name="Birkelbach J."/>
            <person name="Nuebel U."/>
            <person name="Pietschmann T."/>
            <person name="Bach T."/>
            <person name="Mueller R."/>
        </authorList>
    </citation>
    <scope>NUCLEOTIDE SEQUENCE</scope>
    <source>
        <strain evidence="3">MSr11367</strain>
    </source>
</reference>
<proteinExistence type="predicted"/>
<evidence type="ECO:0000313" key="4">
    <source>
        <dbReference type="Proteomes" id="UP001374803"/>
    </source>
</evidence>
<feature type="compositionally biased region" description="Basic and acidic residues" evidence="1">
    <location>
        <begin position="236"/>
        <end position="245"/>
    </location>
</feature>
<evidence type="ECO:0000256" key="1">
    <source>
        <dbReference type="SAM" id="MobiDB-lite"/>
    </source>
</evidence>
<organism evidence="3 4">
    <name type="scientific">Pendulispora rubella</name>
    <dbReference type="NCBI Taxonomy" id="2741070"/>
    <lineage>
        <taxon>Bacteria</taxon>
        <taxon>Pseudomonadati</taxon>
        <taxon>Myxococcota</taxon>
        <taxon>Myxococcia</taxon>
        <taxon>Myxococcales</taxon>
        <taxon>Sorangiineae</taxon>
        <taxon>Pendulisporaceae</taxon>
        <taxon>Pendulispora</taxon>
    </lineage>
</organism>